<comment type="similarity">
    <text evidence="14">Belongs to the UbiA prenyltransferase family. Protoheme IX farnesyltransferase subfamily.</text>
</comment>
<dbReference type="NCBIfam" id="TIGR01473">
    <property type="entry name" value="cyoE_ctaB"/>
    <property type="match status" value="1"/>
</dbReference>
<evidence type="ECO:0000256" key="9">
    <source>
        <dbReference type="ARBA" id="ARBA00023136"/>
    </source>
</evidence>
<evidence type="ECO:0000256" key="10">
    <source>
        <dbReference type="ARBA" id="ARBA00030253"/>
    </source>
</evidence>
<evidence type="ECO:0000256" key="12">
    <source>
        <dbReference type="ARBA" id="ARBA00042475"/>
    </source>
</evidence>
<organism evidence="15 16">
    <name type="scientific">Pilimelia columellifera subsp. columellifera</name>
    <dbReference type="NCBI Taxonomy" id="706583"/>
    <lineage>
        <taxon>Bacteria</taxon>
        <taxon>Bacillati</taxon>
        <taxon>Actinomycetota</taxon>
        <taxon>Actinomycetes</taxon>
        <taxon>Micromonosporales</taxon>
        <taxon>Micromonosporaceae</taxon>
        <taxon>Pilimelia</taxon>
    </lineage>
</organism>
<evidence type="ECO:0000256" key="3">
    <source>
        <dbReference type="ARBA" id="ARBA00012292"/>
    </source>
</evidence>
<keyword evidence="8 14" id="KW-0350">Heme biosynthesis</keyword>
<feature type="transmembrane region" description="Helical" evidence="14">
    <location>
        <begin position="109"/>
        <end position="133"/>
    </location>
</feature>
<dbReference type="InterPro" id="IPR000537">
    <property type="entry name" value="UbiA_prenyltransferase"/>
</dbReference>
<dbReference type="CDD" id="cd13957">
    <property type="entry name" value="PT_UbiA_Cox10"/>
    <property type="match status" value="1"/>
</dbReference>
<comment type="function">
    <text evidence="14">Converts heme B (protoheme IX) to heme O by substitution of the vinyl group on carbon 2 of heme B porphyrin ring with a hydroxyethyl farnesyl side group.</text>
</comment>
<dbReference type="Gene3D" id="1.10.357.140">
    <property type="entry name" value="UbiA prenyltransferase"/>
    <property type="match status" value="1"/>
</dbReference>
<feature type="transmembrane region" description="Helical" evidence="14">
    <location>
        <begin position="278"/>
        <end position="296"/>
    </location>
</feature>
<keyword evidence="16" id="KW-1185">Reference proteome</keyword>
<evidence type="ECO:0000256" key="2">
    <source>
        <dbReference type="ARBA" id="ARBA00004919"/>
    </source>
</evidence>
<comment type="catalytic activity">
    <reaction evidence="13 14">
        <text>heme b + (2E,6E)-farnesyl diphosphate + H2O = Fe(II)-heme o + diphosphate</text>
        <dbReference type="Rhea" id="RHEA:28070"/>
        <dbReference type="ChEBI" id="CHEBI:15377"/>
        <dbReference type="ChEBI" id="CHEBI:33019"/>
        <dbReference type="ChEBI" id="CHEBI:60344"/>
        <dbReference type="ChEBI" id="CHEBI:60530"/>
        <dbReference type="ChEBI" id="CHEBI:175763"/>
        <dbReference type="EC" id="2.5.1.141"/>
    </reaction>
</comment>
<keyword evidence="6 14" id="KW-0812">Transmembrane</keyword>
<comment type="miscellaneous">
    <text evidence="14">Carbon 2 of the heme B porphyrin ring is defined according to the Fischer nomenclature.</text>
</comment>
<feature type="transmembrane region" description="Helical" evidence="14">
    <location>
        <begin position="209"/>
        <end position="227"/>
    </location>
</feature>
<dbReference type="HAMAP" id="MF_00154">
    <property type="entry name" value="CyoE_CtaB"/>
    <property type="match status" value="1"/>
</dbReference>
<evidence type="ECO:0000313" key="16">
    <source>
        <dbReference type="Proteomes" id="UP001499978"/>
    </source>
</evidence>
<name>A0ABN3N9E1_9ACTN</name>
<evidence type="ECO:0000256" key="8">
    <source>
        <dbReference type="ARBA" id="ARBA00023133"/>
    </source>
</evidence>
<dbReference type="Proteomes" id="UP001499978">
    <property type="component" value="Unassembled WGS sequence"/>
</dbReference>
<feature type="transmembrane region" description="Helical" evidence="14">
    <location>
        <begin position="233"/>
        <end position="257"/>
    </location>
</feature>
<protein>
    <recommendedName>
        <fullName evidence="11 14">Protoheme IX farnesyltransferase</fullName>
        <ecNumber evidence="3 14">2.5.1.141</ecNumber>
    </recommendedName>
    <alternativeName>
        <fullName evidence="12 14">Heme B farnesyltransferase</fullName>
    </alternativeName>
    <alternativeName>
        <fullName evidence="10 14">Heme O synthase</fullName>
    </alternativeName>
</protein>
<evidence type="ECO:0000313" key="15">
    <source>
        <dbReference type="EMBL" id="GAA2516594.1"/>
    </source>
</evidence>
<feature type="transmembrane region" description="Helical" evidence="14">
    <location>
        <begin position="180"/>
        <end position="197"/>
    </location>
</feature>
<keyword evidence="5 14" id="KW-0808">Transferase</keyword>
<keyword evidence="4 14" id="KW-1003">Cell membrane</keyword>
<evidence type="ECO:0000256" key="6">
    <source>
        <dbReference type="ARBA" id="ARBA00022692"/>
    </source>
</evidence>
<dbReference type="EMBL" id="BAAARY010000004">
    <property type="protein sequence ID" value="GAA2516594.1"/>
    <property type="molecule type" value="Genomic_DNA"/>
</dbReference>
<evidence type="ECO:0000256" key="5">
    <source>
        <dbReference type="ARBA" id="ARBA00022679"/>
    </source>
</evidence>
<reference evidence="15 16" key="1">
    <citation type="journal article" date="2019" name="Int. J. Syst. Evol. Microbiol.">
        <title>The Global Catalogue of Microorganisms (GCM) 10K type strain sequencing project: providing services to taxonomists for standard genome sequencing and annotation.</title>
        <authorList>
            <consortium name="The Broad Institute Genomics Platform"/>
            <consortium name="The Broad Institute Genome Sequencing Center for Infectious Disease"/>
            <person name="Wu L."/>
            <person name="Ma J."/>
        </authorList>
    </citation>
    <scope>NUCLEOTIDE SEQUENCE [LARGE SCALE GENOMIC DNA]</scope>
    <source>
        <strain evidence="15 16">JCM 3367</strain>
    </source>
</reference>
<evidence type="ECO:0000256" key="11">
    <source>
        <dbReference type="ARBA" id="ARBA00040810"/>
    </source>
</evidence>
<evidence type="ECO:0000256" key="13">
    <source>
        <dbReference type="ARBA" id="ARBA00047690"/>
    </source>
</evidence>
<keyword evidence="7 14" id="KW-1133">Transmembrane helix</keyword>
<dbReference type="InterPro" id="IPR006369">
    <property type="entry name" value="Protohaem_IX_farnesylTrfase"/>
</dbReference>
<feature type="transmembrane region" description="Helical" evidence="14">
    <location>
        <begin position="154"/>
        <end position="174"/>
    </location>
</feature>
<dbReference type="PANTHER" id="PTHR43448:SF7">
    <property type="entry name" value="4-HYDROXYBENZOATE SOLANESYLTRANSFERASE"/>
    <property type="match status" value="1"/>
</dbReference>
<dbReference type="NCBIfam" id="NF003349">
    <property type="entry name" value="PRK04375.1-2"/>
    <property type="match status" value="1"/>
</dbReference>
<feature type="transmembrane region" description="Helical" evidence="14">
    <location>
        <begin position="338"/>
        <end position="358"/>
    </location>
</feature>
<comment type="caution">
    <text evidence="15">The sequence shown here is derived from an EMBL/GenBank/DDBJ whole genome shotgun (WGS) entry which is preliminary data.</text>
</comment>
<evidence type="ECO:0000256" key="7">
    <source>
        <dbReference type="ARBA" id="ARBA00022989"/>
    </source>
</evidence>
<evidence type="ECO:0000256" key="14">
    <source>
        <dbReference type="HAMAP-Rule" id="MF_00154"/>
    </source>
</evidence>
<evidence type="ECO:0000256" key="4">
    <source>
        <dbReference type="ARBA" id="ARBA00022475"/>
    </source>
</evidence>
<proteinExistence type="inferred from homology"/>
<dbReference type="EC" id="2.5.1.141" evidence="3 14"/>
<dbReference type="PANTHER" id="PTHR43448">
    <property type="entry name" value="PROTOHEME IX FARNESYLTRANSFERASE, MITOCHONDRIAL"/>
    <property type="match status" value="1"/>
</dbReference>
<comment type="pathway">
    <text evidence="2 14">Porphyrin-containing compound metabolism; heme O biosynthesis; heme O from protoheme: step 1/1.</text>
</comment>
<keyword evidence="9 14" id="KW-0472">Membrane</keyword>
<sequence length="359" mass="38702">MACKYPVVTRPGARGQPALGISCFKPRADAGRWLIDVTPTVSTVSDRPPVSAPAVASGSPAALVVARPRRDVLAVVKAYVALTKPRIVELLLVTTVPAMMLAANGLPRLWLVAVVLVGGSLAAGAANALNCYIDRDIDQVMRRTSRRPLPTHVVAPKAALWFGLTLAFSSVTMMAVFTNWLAAALTAAAIVYYDVVYTMWLKRRTWQNTVWGGICGAAPVLIGWAAVTGGLSGPAWVLFAVVFLWQPPHFYALAIKFKDDYARAGIPMLPVVASARRVGFESVVYAWLTLVVSLVMVAFDAGPIYLVTAAVTGGLFVLESHRLYGRARRGEPLKPMRLFHWSTTYLTLLFVAVAVDALV</sequence>
<comment type="subcellular location">
    <subcellularLocation>
        <location evidence="1 14">Cell membrane</location>
        <topology evidence="1 14">Multi-pass membrane protein</topology>
    </subcellularLocation>
</comment>
<evidence type="ECO:0000256" key="1">
    <source>
        <dbReference type="ARBA" id="ARBA00004651"/>
    </source>
</evidence>
<dbReference type="Pfam" id="PF01040">
    <property type="entry name" value="UbiA"/>
    <property type="match status" value="1"/>
</dbReference>
<gene>
    <name evidence="14" type="primary">ctaB</name>
    <name evidence="15" type="ORF">GCM10010201_11550</name>
</gene>
<feature type="transmembrane region" description="Helical" evidence="14">
    <location>
        <begin position="302"/>
        <end position="318"/>
    </location>
</feature>
<feature type="transmembrane region" description="Helical" evidence="14">
    <location>
        <begin position="87"/>
        <end position="103"/>
    </location>
</feature>
<accession>A0ABN3N9E1</accession>
<dbReference type="InterPro" id="IPR044878">
    <property type="entry name" value="UbiA_sf"/>
</dbReference>